<evidence type="ECO:0000256" key="2">
    <source>
        <dbReference type="ARBA" id="ARBA00022741"/>
    </source>
</evidence>
<dbReference type="InterPro" id="IPR027417">
    <property type="entry name" value="P-loop_NTPase"/>
</dbReference>
<keyword evidence="7" id="KW-1185">Reference proteome</keyword>
<evidence type="ECO:0000256" key="1">
    <source>
        <dbReference type="ARBA" id="ARBA00008535"/>
    </source>
</evidence>
<dbReference type="InterPro" id="IPR045058">
    <property type="entry name" value="GIMA/IAN/Toc"/>
</dbReference>
<dbReference type="InterPro" id="IPR006703">
    <property type="entry name" value="G_AIG1"/>
</dbReference>
<keyword evidence="2" id="KW-0547">Nucleotide-binding</keyword>
<accession>A0AAV4EIW5</accession>
<keyword evidence="4" id="KW-0472">Membrane</keyword>
<feature type="transmembrane region" description="Helical" evidence="4">
    <location>
        <begin position="394"/>
        <end position="413"/>
    </location>
</feature>
<dbReference type="PROSITE" id="PS51720">
    <property type="entry name" value="G_AIG1"/>
    <property type="match status" value="1"/>
</dbReference>
<feature type="domain" description="AIG1-type G" evidence="5">
    <location>
        <begin position="9"/>
        <end position="222"/>
    </location>
</feature>
<evidence type="ECO:0000256" key="4">
    <source>
        <dbReference type="SAM" id="Phobius"/>
    </source>
</evidence>
<dbReference type="AlphaFoldDB" id="A0AAV4EIW5"/>
<dbReference type="SUPFAM" id="SSF52540">
    <property type="entry name" value="P-loop containing nucleoside triphosphate hydrolases"/>
    <property type="match status" value="1"/>
</dbReference>
<organism evidence="6 7">
    <name type="scientific">Elysia marginata</name>
    <dbReference type="NCBI Taxonomy" id="1093978"/>
    <lineage>
        <taxon>Eukaryota</taxon>
        <taxon>Metazoa</taxon>
        <taxon>Spiralia</taxon>
        <taxon>Lophotrochozoa</taxon>
        <taxon>Mollusca</taxon>
        <taxon>Gastropoda</taxon>
        <taxon>Heterobranchia</taxon>
        <taxon>Euthyneura</taxon>
        <taxon>Panpulmonata</taxon>
        <taxon>Sacoglossa</taxon>
        <taxon>Placobranchoidea</taxon>
        <taxon>Plakobranchidae</taxon>
        <taxon>Elysia</taxon>
    </lineage>
</organism>
<evidence type="ECO:0000313" key="6">
    <source>
        <dbReference type="EMBL" id="GFR60216.1"/>
    </source>
</evidence>
<dbReference type="EMBL" id="BMAT01010761">
    <property type="protein sequence ID" value="GFR60216.1"/>
    <property type="molecule type" value="Genomic_DNA"/>
</dbReference>
<evidence type="ECO:0000313" key="7">
    <source>
        <dbReference type="Proteomes" id="UP000762676"/>
    </source>
</evidence>
<feature type="transmembrane region" description="Helical" evidence="4">
    <location>
        <begin position="349"/>
        <end position="374"/>
    </location>
</feature>
<keyword evidence="4" id="KW-1133">Transmembrane helix</keyword>
<keyword evidence="3" id="KW-0342">GTP-binding</keyword>
<reference evidence="6 7" key="1">
    <citation type="journal article" date="2021" name="Elife">
        <title>Chloroplast acquisition without the gene transfer in kleptoplastic sea slugs, Plakobranchus ocellatus.</title>
        <authorList>
            <person name="Maeda T."/>
            <person name="Takahashi S."/>
            <person name="Yoshida T."/>
            <person name="Shimamura S."/>
            <person name="Takaki Y."/>
            <person name="Nagai Y."/>
            <person name="Toyoda A."/>
            <person name="Suzuki Y."/>
            <person name="Arimoto A."/>
            <person name="Ishii H."/>
            <person name="Satoh N."/>
            <person name="Nishiyama T."/>
            <person name="Hasebe M."/>
            <person name="Maruyama T."/>
            <person name="Minagawa J."/>
            <person name="Obokata J."/>
            <person name="Shigenobu S."/>
        </authorList>
    </citation>
    <scope>NUCLEOTIDE SEQUENCE [LARGE SCALE GENOMIC DNA]</scope>
</reference>
<name>A0AAV4EIW5_9GAST</name>
<dbReference type="Gene3D" id="3.40.50.300">
    <property type="entry name" value="P-loop containing nucleotide triphosphate hydrolases"/>
    <property type="match status" value="1"/>
</dbReference>
<keyword evidence="4" id="KW-0812">Transmembrane</keyword>
<dbReference type="Proteomes" id="UP000762676">
    <property type="component" value="Unassembled WGS sequence"/>
</dbReference>
<sequence>MVRFKMTMRIEYDILLMGKTGNGKSSSGNSIMRKEAFKTSSWLRSATEGVDFEFSEYKNFILQVTDSQGYGDTRLQSKERVEHLCECMTQAMKANDGRGYHAFLQVMKLGNRLTDEEKDAFIALNRIFPGVMASHGVILMSGGDVFEREQKKSGITWEEWCSQQDEDFQELLEEFGGRIVLFDNFTEDQEKQEAQLDRLLELVQSLPSGGERYSNVFFLAGSAELRKSIAESKENVTECTVMRSTSLLMDQFERCQQLENEDGGVNSKVPLEEWQRLLSQCDRLFEDIANRGDREMTDVEKRVVDLRKTIKEYIEAKENQDGVKDKSQQMQAAKDHLHDEYLRDKAKKIGLIVGGTILGLGVLAGTIAMIIMYPPSLALTLRLSRNLYLLVRRNAPFVISTLATIIVQIVRITRQRQSKNRCLPTDDQRCS</sequence>
<dbReference type="PANTHER" id="PTHR10903:SF184">
    <property type="entry name" value="GTP-BINDING PROTEIN A"/>
    <property type="match status" value="1"/>
</dbReference>
<comment type="similarity">
    <text evidence="1">Belongs to the TRAFAC class TrmE-Era-EngA-EngB-Septin-like GTPase superfamily. AIG1/Toc34/Toc159-like paraseptin GTPase family. IAN subfamily.</text>
</comment>
<proteinExistence type="inferred from homology"/>
<dbReference type="Pfam" id="PF04548">
    <property type="entry name" value="AIG1"/>
    <property type="match status" value="1"/>
</dbReference>
<evidence type="ECO:0000256" key="3">
    <source>
        <dbReference type="ARBA" id="ARBA00023134"/>
    </source>
</evidence>
<dbReference type="PANTHER" id="PTHR10903">
    <property type="entry name" value="GTPASE, IMAP FAMILY MEMBER-RELATED"/>
    <property type="match status" value="1"/>
</dbReference>
<comment type="caution">
    <text evidence="6">The sequence shown here is derived from an EMBL/GenBank/DDBJ whole genome shotgun (WGS) entry which is preliminary data.</text>
</comment>
<protein>
    <submittedName>
        <fullName evidence="6">Immune-associated nucleotide-binding protein 5</fullName>
    </submittedName>
</protein>
<evidence type="ECO:0000259" key="5">
    <source>
        <dbReference type="PROSITE" id="PS51720"/>
    </source>
</evidence>
<dbReference type="GO" id="GO:0005525">
    <property type="term" value="F:GTP binding"/>
    <property type="evidence" value="ECO:0007669"/>
    <property type="project" value="UniProtKB-KW"/>
</dbReference>
<gene>
    <name evidence="6" type="ORF">ElyMa_005402800</name>
</gene>